<feature type="compositionally biased region" description="Basic residues" evidence="1">
    <location>
        <begin position="58"/>
        <end position="69"/>
    </location>
</feature>
<organism evidence="2 3">
    <name type="scientific">Acanthamoeba castellanii (strain ATCC 30010 / Neff)</name>
    <dbReference type="NCBI Taxonomy" id="1257118"/>
    <lineage>
        <taxon>Eukaryota</taxon>
        <taxon>Amoebozoa</taxon>
        <taxon>Discosea</taxon>
        <taxon>Longamoebia</taxon>
        <taxon>Centramoebida</taxon>
        <taxon>Acanthamoebidae</taxon>
        <taxon>Acanthamoeba</taxon>
    </lineage>
</organism>
<name>L8GJ38_ACACF</name>
<dbReference type="Proteomes" id="UP000011083">
    <property type="component" value="Unassembled WGS sequence"/>
</dbReference>
<dbReference type="RefSeq" id="XP_004334194.1">
    <property type="nucleotide sequence ID" value="XM_004334146.1"/>
</dbReference>
<evidence type="ECO:0000313" key="3">
    <source>
        <dbReference type="Proteomes" id="UP000011083"/>
    </source>
</evidence>
<dbReference type="GeneID" id="14912672"/>
<feature type="compositionally biased region" description="Polar residues" evidence="1">
    <location>
        <begin position="26"/>
        <end position="41"/>
    </location>
</feature>
<proteinExistence type="predicted"/>
<accession>L8GJ38</accession>
<dbReference type="KEGG" id="acan:ACA1_039970"/>
<feature type="region of interest" description="Disordered" evidence="1">
    <location>
        <begin position="26"/>
        <end position="94"/>
    </location>
</feature>
<evidence type="ECO:0000256" key="1">
    <source>
        <dbReference type="SAM" id="MobiDB-lite"/>
    </source>
</evidence>
<keyword evidence="3" id="KW-1185">Reference proteome</keyword>
<dbReference type="AlphaFoldDB" id="L8GJ38"/>
<protein>
    <submittedName>
        <fullName evidence="2">Uncharacterized protein</fullName>
    </submittedName>
</protein>
<sequence>MATSDKKKLLHNVRLEESIQEVWQRQADMQHTMMSHTSRSPAQVPAAPQRPNRAEIKKKIKNKKSRKSRPQANVARPNTDGKQSRKASLWCWGK</sequence>
<dbReference type="EMBL" id="KB008126">
    <property type="protein sequence ID" value="ELR12181.1"/>
    <property type="molecule type" value="Genomic_DNA"/>
</dbReference>
<dbReference type="VEuPathDB" id="AmoebaDB:ACA1_039970"/>
<evidence type="ECO:0000313" key="2">
    <source>
        <dbReference type="EMBL" id="ELR12181.1"/>
    </source>
</evidence>
<gene>
    <name evidence="2" type="ORF">ACA1_039970</name>
</gene>
<reference evidence="2 3" key="1">
    <citation type="journal article" date="2013" name="Genome Biol.">
        <title>Genome of Acanthamoeba castellanii highlights extensive lateral gene transfer and early evolution of tyrosine kinase signaling.</title>
        <authorList>
            <person name="Clarke M."/>
            <person name="Lohan A.J."/>
            <person name="Liu B."/>
            <person name="Lagkouvardos I."/>
            <person name="Roy S."/>
            <person name="Zafar N."/>
            <person name="Bertelli C."/>
            <person name="Schilde C."/>
            <person name="Kianianmomeni A."/>
            <person name="Burglin T.R."/>
            <person name="Frech C."/>
            <person name="Turcotte B."/>
            <person name="Kopec K.O."/>
            <person name="Synnott J.M."/>
            <person name="Choo C."/>
            <person name="Paponov I."/>
            <person name="Finkler A."/>
            <person name="Soon Heng Tan C."/>
            <person name="Hutchins A.P."/>
            <person name="Weinmeier T."/>
            <person name="Rattei T."/>
            <person name="Chu J.S."/>
            <person name="Gimenez G."/>
            <person name="Irimia M."/>
            <person name="Rigden D.J."/>
            <person name="Fitzpatrick D.A."/>
            <person name="Lorenzo-Morales J."/>
            <person name="Bateman A."/>
            <person name="Chiu C.H."/>
            <person name="Tang P."/>
            <person name="Hegemann P."/>
            <person name="Fromm H."/>
            <person name="Raoult D."/>
            <person name="Greub G."/>
            <person name="Miranda-Saavedra D."/>
            <person name="Chen N."/>
            <person name="Nash P."/>
            <person name="Ginger M.L."/>
            <person name="Horn M."/>
            <person name="Schaap P."/>
            <person name="Caler L."/>
            <person name="Loftus B."/>
        </authorList>
    </citation>
    <scope>NUCLEOTIDE SEQUENCE [LARGE SCALE GENOMIC DNA]</scope>
    <source>
        <strain evidence="2 3">Neff</strain>
    </source>
</reference>